<dbReference type="AlphaFoldDB" id="A0A255YS34"/>
<keyword evidence="1" id="KW-0418">Kinase</keyword>
<evidence type="ECO:0000313" key="1">
    <source>
        <dbReference type="EMBL" id="OYQ32013.1"/>
    </source>
</evidence>
<name>A0A255YS34_9SPHN</name>
<evidence type="ECO:0000313" key="2">
    <source>
        <dbReference type="Proteomes" id="UP000216991"/>
    </source>
</evidence>
<dbReference type="Proteomes" id="UP000216991">
    <property type="component" value="Unassembled WGS sequence"/>
</dbReference>
<keyword evidence="1" id="KW-0808">Transferase</keyword>
<accession>A0A255YS34</accession>
<organism evidence="1 2">
    <name type="scientific">Sandarakinorhabdus cyanobacteriorum</name>
    <dbReference type="NCBI Taxonomy" id="1981098"/>
    <lineage>
        <taxon>Bacteria</taxon>
        <taxon>Pseudomonadati</taxon>
        <taxon>Pseudomonadota</taxon>
        <taxon>Alphaproteobacteria</taxon>
        <taxon>Sphingomonadales</taxon>
        <taxon>Sphingosinicellaceae</taxon>
        <taxon>Sandarakinorhabdus</taxon>
    </lineage>
</organism>
<dbReference type="GO" id="GO:0016301">
    <property type="term" value="F:kinase activity"/>
    <property type="evidence" value="ECO:0007669"/>
    <property type="project" value="UniProtKB-KW"/>
</dbReference>
<dbReference type="EMBL" id="NOXT01000083">
    <property type="protein sequence ID" value="OYQ32013.1"/>
    <property type="molecule type" value="Genomic_DNA"/>
</dbReference>
<proteinExistence type="predicted"/>
<dbReference type="Gene3D" id="3.40.50.300">
    <property type="entry name" value="P-loop containing nucleotide triphosphate hydrolases"/>
    <property type="match status" value="1"/>
</dbReference>
<protein>
    <submittedName>
        <fullName evidence="1">Shikimate kinase</fullName>
    </submittedName>
</protein>
<dbReference type="InterPro" id="IPR027417">
    <property type="entry name" value="P-loop_NTPase"/>
</dbReference>
<dbReference type="OrthoDB" id="193997at2"/>
<keyword evidence="2" id="KW-1185">Reference proteome</keyword>
<dbReference type="RefSeq" id="WP_094472874.1">
    <property type="nucleotide sequence ID" value="NZ_NOXT01000083.1"/>
</dbReference>
<dbReference type="SUPFAM" id="SSF52540">
    <property type="entry name" value="P-loop containing nucleoside triphosphate hydrolases"/>
    <property type="match status" value="1"/>
</dbReference>
<gene>
    <name evidence="1" type="ORF">CHU93_03960</name>
</gene>
<sequence length="175" mass="18802">MQLLFLHGPPAAGKYSIARRVADATGLPLFHNHLVEDAVHAIFPFGSPSFVRLREAFWLESFTAAAAEGRSLIFTFQPEASVSPGFPQAAADIFTRAGGRCRFVALQLGLADQLARVANEDRARFGKLRDPDLLARLHAEFAVAEAAMPASELTIDTGTTSIADAATRIIALLGR</sequence>
<reference evidence="1 2" key="1">
    <citation type="submission" date="2017-07" db="EMBL/GenBank/DDBJ databases">
        <title>Sandarakinorhabdus cyanobacteriorum sp. nov., a novel bacterium isolated from cyanobacterial aggregates in a eutrophic lake.</title>
        <authorList>
            <person name="Cai H."/>
        </authorList>
    </citation>
    <scope>NUCLEOTIDE SEQUENCE [LARGE SCALE GENOMIC DNA]</scope>
    <source>
        <strain evidence="1 2">TH057</strain>
    </source>
</reference>
<comment type="caution">
    <text evidence="1">The sequence shown here is derived from an EMBL/GenBank/DDBJ whole genome shotgun (WGS) entry which is preliminary data.</text>
</comment>